<evidence type="ECO:0000313" key="2">
    <source>
        <dbReference type="EMBL" id="SCF06507.1"/>
    </source>
</evidence>
<gene>
    <name evidence="2" type="ORF">GA0074695_3214</name>
</gene>
<accession>A0A1C4XDM2</accession>
<protein>
    <submittedName>
        <fullName evidence="2">Uncharacterized protein</fullName>
    </submittedName>
</protein>
<dbReference type="EMBL" id="LT607411">
    <property type="protein sequence ID" value="SCF06507.1"/>
    <property type="molecule type" value="Genomic_DNA"/>
</dbReference>
<feature type="region of interest" description="Disordered" evidence="1">
    <location>
        <begin position="23"/>
        <end position="52"/>
    </location>
</feature>
<keyword evidence="3" id="KW-1185">Reference proteome</keyword>
<organism evidence="2 3">
    <name type="scientific">Micromonospora viridifaciens</name>
    <dbReference type="NCBI Taxonomy" id="1881"/>
    <lineage>
        <taxon>Bacteria</taxon>
        <taxon>Bacillati</taxon>
        <taxon>Actinomycetota</taxon>
        <taxon>Actinomycetes</taxon>
        <taxon>Micromonosporales</taxon>
        <taxon>Micromonosporaceae</taxon>
        <taxon>Micromonospora</taxon>
    </lineage>
</organism>
<sequence length="52" mass="5303">MINPPHPLVDAVARRFLTASEALSESNNGRWPVTAAASGAVATGTAAARTAR</sequence>
<dbReference type="RefSeq" id="WP_167402524.1">
    <property type="nucleotide sequence ID" value="NZ_LT607411.1"/>
</dbReference>
<name>A0A1C4XDM2_MICVI</name>
<feature type="compositionally biased region" description="Low complexity" evidence="1">
    <location>
        <begin position="33"/>
        <end position="52"/>
    </location>
</feature>
<evidence type="ECO:0000256" key="1">
    <source>
        <dbReference type="SAM" id="MobiDB-lite"/>
    </source>
</evidence>
<dbReference type="Proteomes" id="UP000198242">
    <property type="component" value="Chromosome I"/>
</dbReference>
<dbReference type="AlphaFoldDB" id="A0A1C4XDM2"/>
<reference evidence="3" key="1">
    <citation type="submission" date="2016-06" db="EMBL/GenBank/DDBJ databases">
        <authorList>
            <person name="Varghese N."/>
            <person name="Submissions Spin"/>
        </authorList>
    </citation>
    <scope>NUCLEOTIDE SEQUENCE [LARGE SCALE GENOMIC DNA]</scope>
    <source>
        <strain evidence="3">DSM 43909</strain>
    </source>
</reference>
<evidence type="ECO:0000313" key="3">
    <source>
        <dbReference type="Proteomes" id="UP000198242"/>
    </source>
</evidence>
<proteinExistence type="predicted"/>